<protein>
    <recommendedName>
        <fullName evidence="8">Enoyl reductase (ER) domain-containing protein</fullName>
    </recommendedName>
</protein>
<dbReference type="EMBL" id="WVTA01000014">
    <property type="protein sequence ID" value="KAK3202122.1"/>
    <property type="molecule type" value="Genomic_DNA"/>
</dbReference>
<dbReference type="InterPro" id="IPR011032">
    <property type="entry name" value="GroES-like_sf"/>
</dbReference>
<evidence type="ECO:0000256" key="5">
    <source>
        <dbReference type="ARBA" id="ARBA00023002"/>
    </source>
</evidence>
<dbReference type="InterPro" id="IPR013149">
    <property type="entry name" value="ADH-like_C"/>
</dbReference>
<dbReference type="PANTHER" id="PTHR42940">
    <property type="entry name" value="ALCOHOL DEHYDROGENASE 1-RELATED"/>
    <property type="match status" value="1"/>
</dbReference>
<evidence type="ECO:0000256" key="1">
    <source>
        <dbReference type="ARBA" id="ARBA00001947"/>
    </source>
</evidence>
<feature type="domain" description="Enoyl reductase (ER)" evidence="8">
    <location>
        <begin position="16"/>
        <end position="336"/>
    </location>
</feature>
<comment type="cofactor">
    <cofactor evidence="1 7">
        <name>Zn(2+)</name>
        <dbReference type="ChEBI" id="CHEBI:29105"/>
    </cofactor>
</comment>
<dbReference type="PROSITE" id="PS00059">
    <property type="entry name" value="ADH_ZINC"/>
    <property type="match status" value="1"/>
</dbReference>
<dbReference type="InterPro" id="IPR002328">
    <property type="entry name" value="ADH_Zn_CS"/>
</dbReference>
<comment type="caution">
    <text evidence="9">The sequence shown here is derived from an EMBL/GenBank/DDBJ whole genome shotgun (WGS) entry which is preliminary data.</text>
</comment>
<name>A0AAN6LQD8_9PLEO</name>
<keyword evidence="4 7" id="KW-0862">Zinc</keyword>
<organism evidence="9 10">
    <name type="scientific">Pseudopithomyces chartarum</name>
    <dbReference type="NCBI Taxonomy" id="1892770"/>
    <lineage>
        <taxon>Eukaryota</taxon>
        <taxon>Fungi</taxon>
        <taxon>Dikarya</taxon>
        <taxon>Ascomycota</taxon>
        <taxon>Pezizomycotina</taxon>
        <taxon>Dothideomycetes</taxon>
        <taxon>Pleosporomycetidae</taxon>
        <taxon>Pleosporales</taxon>
        <taxon>Massarineae</taxon>
        <taxon>Didymosphaeriaceae</taxon>
        <taxon>Pseudopithomyces</taxon>
    </lineage>
</organism>
<dbReference type="InterPro" id="IPR020843">
    <property type="entry name" value="ER"/>
</dbReference>
<gene>
    <name evidence="9" type="ORF">GRF29_161g234409</name>
</gene>
<dbReference type="InterPro" id="IPR013154">
    <property type="entry name" value="ADH-like_N"/>
</dbReference>
<keyword evidence="5" id="KW-0560">Oxidoreductase</keyword>
<keyword evidence="6" id="KW-0520">NAD</keyword>
<dbReference type="PANTHER" id="PTHR42940:SF7">
    <property type="entry name" value="ALCOHOL DEHYDROGENASE-LIKE N-TERMINAL DOMAIN-CONTAINING PROTEIN"/>
    <property type="match status" value="1"/>
</dbReference>
<evidence type="ECO:0000259" key="8">
    <source>
        <dbReference type="SMART" id="SM00829"/>
    </source>
</evidence>
<evidence type="ECO:0000256" key="4">
    <source>
        <dbReference type="ARBA" id="ARBA00022833"/>
    </source>
</evidence>
<dbReference type="GO" id="GO:0004022">
    <property type="term" value="F:alcohol dehydrogenase (NAD+) activity"/>
    <property type="evidence" value="ECO:0007669"/>
    <property type="project" value="TreeGrafter"/>
</dbReference>
<dbReference type="AlphaFoldDB" id="A0AAN6LQD8"/>
<dbReference type="Pfam" id="PF08240">
    <property type="entry name" value="ADH_N"/>
    <property type="match status" value="1"/>
</dbReference>
<dbReference type="Gene3D" id="3.90.180.10">
    <property type="entry name" value="Medium-chain alcohol dehydrogenases, catalytic domain"/>
    <property type="match status" value="1"/>
</dbReference>
<evidence type="ECO:0000313" key="10">
    <source>
        <dbReference type="Proteomes" id="UP001280581"/>
    </source>
</evidence>
<evidence type="ECO:0000256" key="3">
    <source>
        <dbReference type="ARBA" id="ARBA00022723"/>
    </source>
</evidence>
<reference evidence="9 10" key="1">
    <citation type="submission" date="2021-02" db="EMBL/GenBank/DDBJ databases">
        <title>Genome assembly of Pseudopithomyces chartarum.</title>
        <authorList>
            <person name="Jauregui R."/>
            <person name="Singh J."/>
            <person name="Voisey C."/>
        </authorList>
    </citation>
    <scope>NUCLEOTIDE SEQUENCE [LARGE SCALE GENOMIC DNA]</scope>
    <source>
        <strain evidence="9 10">AGR01</strain>
    </source>
</reference>
<sequence>MSLPQTYKQAVFKVAGQPLVIEDAPLKLPGKGEILVKVEACGVCFSDIYAQNNVMGGGFPLVPGHEIVGKVAAVGTDVEHWKDGDRVGAGWHGGHDGTCKACKKGMFQMCGNRQIHGETKNGGYAEYCLIRSESAIRVPDHVDAAKYAPIMCAGVSCFNSIRNMKIGAGEMIAVQGIGGLGHLAIQYAAKLGYRVVAISRGSDKEAYARQLGAHEYIDTGKGDAGEALKQLGGASLIVTTSPKADTISPLLTGLGMFGKLLMLSVPGDVTVNTGTMLFYALSVQVWPCGSVVDAEETIQFSELQKIDCQIEKFPLAQANKAFDHMLSGKARFRAVITM</sequence>
<dbReference type="Proteomes" id="UP001280581">
    <property type="component" value="Unassembled WGS sequence"/>
</dbReference>
<dbReference type="SUPFAM" id="SSF50129">
    <property type="entry name" value="GroES-like"/>
    <property type="match status" value="1"/>
</dbReference>
<dbReference type="SMART" id="SM00829">
    <property type="entry name" value="PKS_ER"/>
    <property type="match status" value="1"/>
</dbReference>
<evidence type="ECO:0000313" key="9">
    <source>
        <dbReference type="EMBL" id="KAK3202122.1"/>
    </source>
</evidence>
<dbReference type="GO" id="GO:0008270">
    <property type="term" value="F:zinc ion binding"/>
    <property type="evidence" value="ECO:0007669"/>
    <property type="project" value="InterPro"/>
</dbReference>
<dbReference type="Pfam" id="PF00107">
    <property type="entry name" value="ADH_zinc_N"/>
    <property type="match status" value="1"/>
</dbReference>
<accession>A0AAN6LQD8</accession>
<dbReference type="CDD" id="cd08296">
    <property type="entry name" value="CAD_like"/>
    <property type="match status" value="1"/>
</dbReference>
<evidence type="ECO:0000256" key="2">
    <source>
        <dbReference type="ARBA" id="ARBA00008072"/>
    </source>
</evidence>
<dbReference type="FunFam" id="3.40.50.720:FF:000039">
    <property type="entry name" value="Alcohol dehydrogenase AdhP"/>
    <property type="match status" value="1"/>
</dbReference>
<evidence type="ECO:0000256" key="7">
    <source>
        <dbReference type="RuleBase" id="RU361277"/>
    </source>
</evidence>
<comment type="similarity">
    <text evidence="2 7">Belongs to the zinc-containing alcohol dehydrogenase family.</text>
</comment>
<dbReference type="InterPro" id="IPR036291">
    <property type="entry name" value="NAD(P)-bd_dom_sf"/>
</dbReference>
<proteinExistence type="inferred from homology"/>
<dbReference type="GO" id="GO:0005737">
    <property type="term" value="C:cytoplasm"/>
    <property type="evidence" value="ECO:0007669"/>
    <property type="project" value="TreeGrafter"/>
</dbReference>
<evidence type="ECO:0000256" key="6">
    <source>
        <dbReference type="ARBA" id="ARBA00023027"/>
    </source>
</evidence>
<dbReference type="Gene3D" id="3.40.50.720">
    <property type="entry name" value="NAD(P)-binding Rossmann-like Domain"/>
    <property type="match status" value="1"/>
</dbReference>
<dbReference type="SUPFAM" id="SSF51735">
    <property type="entry name" value="NAD(P)-binding Rossmann-fold domains"/>
    <property type="match status" value="1"/>
</dbReference>
<keyword evidence="3 7" id="KW-0479">Metal-binding</keyword>
<keyword evidence="10" id="KW-1185">Reference proteome</keyword>